<proteinExistence type="predicted"/>
<organism evidence="1 2">
    <name type="scientific">Pseudoalteromonas fuliginea</name>
    <dbReference type="NCBI Taxonomy" id="1872678"/>
    <lineage>
        <taxon>Bacteria</taxon>
        <taxon>Pseudomonadati</taxon>
        <taxon>Pseudomonadota</taxon>
        <taxon>Gammaproteobacteria</taxon>
        <taxon>Alteromonadales</taxon>
        <taxon>Pseudoalteromonadaceae</taxon>
        <taxon>Pseudoalteromonas</taxon>
    </lineage>
</organism>
<dbReference type="EMBL" id="SEUJ01000069">
    <property type="protein sequence ID" value="KAA1156112.1"/>
    <property type="molecule type" value="Genomic_DNA"/>
</dbReference>
<sequence>MICSPYTLTGKQTQNINVDGFALLKIKQNMAKHHAFISQIIKGKVFRYYTNLLEYGVYLTIRKLHCN</sequence>
<name>A0ABQ6RHW9_9GAMM</name>
<protein>
    <submittedName>
        <fullName evidence="1">Uncharacterized protein</fullName>
    </submittedName>
</protein>
<keyword evidence="2" id="KW-1185">Reference proteome</keyword>
<reference evidence="1 2" key="1">
    <citation type="submission" date="2019-01" db="EMBL/GenBank/DDBJ databases">
        <title>Genome sequences of marine Pseudoalteromonas species.</title>
        <authorList>
            <person name="Boraston A.B."/>
            <person name="Hehemann J.-H."/>
            <person name="Vickers C.J."/>
            <person name="Salama-Alber O."/>
            <person name="Abe K."/>
            <person name="Hettle A.J."/>
        </authorList>
    </citation>
    <scope>NUCLEOTIDE SEQUENCE [LARGE SCALE GENOMIC DNA]</scope>
    <source>
        <strain evidence="1 2">PS47</strain>
    </source>
</reference>
<evidence type="ECO:0000313" key="1">
    <source>
        <dbReference type="EMBL" id="KAA1156112.1"/>
    </source>
</evidence>
<dbReference type="Proteomes" id="UP000322915">
    <property type="component" value="Unassembled WGS sequence"/>
</dbReference>
<comment type="caution">
    <text evidence="1">The sequence shown here is derived from an EMBL/GenBank/DDBJ whole genome shotgun (WGS) entry which is preliminary data.</text>
</comment>
<gene>
    <name evidence="1" type="ORF">EU509_09985</name>
</gene>
<accession>A0ABQ6RHW9</accession>
<evidence type="ECO:0000313" key="2">
    <source>
        <dbReference type="Proteomes" id="UP000322915"/>
    </source>
</evidence>